<dbReference type="PROSITE" id="PS51257">
    <property type="entry name" value="PROKAR_LIPOPROTEIN"/>
    <property type="match status" value="1"/>
</dbReference>
<dbReference type="Gene3D" id="3.10.50.40">
    <property type="match status" value="1"/>
</dbReference>
<proteinExistence type="predicted"/>
<evidence type="ECO:0000256" key="2">
    <source>
        <dbReference type="SAM" id="MobiDB-lite"/>
    </source>
</evidence>
<feature type="chain" id="PRO_5039130547" evidence="3">
    <location>
        <begin position="27"/>
        <end position="424"/>
    </location>
</feature>
<evidence type="ECO:0000256" key="1">
    <source>
        <dbReference type="PROSITE-ProRule" id="PRU00278"/>
    </source>
</evidence>
<gene>
    <name evidence="5" type="ORF">HMPREF0762_01187</name>
</gene>
<sequence length="424" mass="44475">MPMETLRIARNIAAFACAAALSLSLAACGSHNESGSAGAAPDISDTSGGVAATVNGTDIGENAVSSYVANFRNLNSLNEDTDWAQWMVDNGYTAEDLRKEVINYYVSQELVRQAAEQNNVKVDEDAVDEQLNTMKMNYDSDGDGSLNADETASWNKALQAVGIASEDEYRTLLEMYSLEASLQKAVVPDTAPSDEDMLQYAQMYATAYDGAKKSSHILFASDDQATAQEVLDKINSGELDFAEAAKQYSTDTASAADGGNVGWDVLNSFVKEYTDALSGLGEGEVSGLVTSEYGIHIIKCTQVFKTPEEVTSVDQIPSEWLDSIKASLQQANKTSAYKAWFKDFYDSADITVNDMPEGLPYDVDLTGYTPAAGSPAASTSAGAPGSASSNDAAAADTSGNGGSASTGGASASSAAEQPSETAAK</sequence>
<dbReference type="PROSITE" id="PS01096">
    <property type="entry name" value="PPIC_PPIASE_1"/>
    <property type="match status" value="1"/>
</dbReference>
<dbReference type="PROSITE" id="PS50198">
    <property type="entry name" value="PPIC_PPIASE_2"/>
    <property type="match status" value="1"/>
</dbReference>
<feature type="signal peptide" evidence="3">
    <location>
        <begin position="1"/>
        <end position="26"/>
    </location>
</feature>
<dbReference type="PANTHER" id="PTHR47245:SF2">
    <property type="entry name" value="PEPTIDYL-PROLYL CIS-TRANS ISOMERASE HP_0175-RELATED"/>
    <property type="match status" value="1"/>
</dbReference>
<keyword evidence="1" id="KW-0413">Isomerase</keyword>
<feature type="compositionally biased region" description="Low complexity" evidence="2">
    <location>
        <begin position="373"/>
        <end position="398"/>
    </location>
</feature>
<accession>D0WHF2</accession>
<dbReference type="Gene3D" id="1.10.8.1040">
    <property type="match status" value="1"/>
</dbReference>
<dbReference type="Proteomes" id="UP000006001">
    <property type="component" value="Unassembled WGS sequence"/>
</dbReference>
<dbReference type="AlphaFoldDB" id="D0WHF2"/>
<dbReference type="EMBL" id="ACUX02000007">
    <property type="protein sequence ID" value="EEZ61116.1"/>
    <property type="molecule type" value="Genomic_DNA"/>
</dbReference>
<dbReference type="InterPro" id="IPR023058">
    <property type="entry name" value="PPIase_PpiC_CS"/>
</dbReference>
<comment type="caution">
    <text evidence="5">The sequence shown here is derived from an EMBL/GenBank/DDBJ whole genome shotgun (WGS) entry which is preliminary data.</text>
</comment>
<protein>
    <submittedName>
        <fullName evidence="5">PPIC-type PPIASE domain protein</fullName>
    </submittedName>
</protein>
<dbReference type="InterPro" id="IPR050245">
    <property type="entry name" value="PrsA_foldase"/>
</dbReference>
<evidence type="ECO:0000259" key="4">
    <source>
        <dbReference type="PROSITE" id="PS50198"/>
    </source>
</evidence>
<evidence type="ECO:0000256" key="3">
    <source>
        <dbReference type="SAM" id="SignalP"/>
    </source>
</evidence>
<dbReference type="SUPFAM" id="SSF109998">
    <property type="entry name" value="Triger factor/SurA peptide-binding domain-like"/>
    <property type="match status" value="1"/>
</dbReference>
<dbReference type="SUPFAM" id="SSF54534">
    <property type="entry name" value="FKBP-like"/>
    <property type="match status" value="1"/>
</dbReference>
<dbReference type="Pfam" id="PF00639">
    <property type="entry name" value="Rotamase"/>
    <property type="match status" value="1"/>
</dbReference>
<keyword evidence="1" id="KW-0697">Rotamase</keyword>
<keyword evidence="6" id="KW-1185">Reference proteome</keyword>
<organism evidence="5 6">
    <name type="scientific">Slackia exigua (strain ATCC 700122 / DSM 15923 / CIP 105133 / JCM 11022 / KCTC 5966 / S-7)</name>
    <dbReference type="NCBI Taxonomy" id="649764"/>
    <lineage>
        <taxon>Bacteria</taxon>
        <taxon>Bacillati</taxon>
        <taxon>Actinomycetota</taxon>
        <taxon>Coriobacteriia</taxon>
        <taxon>Eggerthellales</taxon>
        <taxon>Eggerthellaceae</taxon>
        <taxon>Slackia</taxon>
    </lineage>
</organism>
<reference evidence="5" key="1">
    <citation type="submission" date="2009-10" db="EMBL/GenBank/DDBJ databases">
        <authorList>
            <person name="Weinstock G."/>
            <person name="Sodergren E."/>
            <person name="Clifton S."/>
            <person name="Fulton L."/>
            <person name="Fulton B."/>
            <person name="Courtney L."/>
            <person name="Fronick C."/>
            <person name="Harrison M."/>
            <person name="Strong C."/>
            <person name="Farmer C."/>
            <person name="Delahaunty K."/>
            <person name="Markovic C."/>
            <person name="Hall O."/>
            <person name="Minx P."/>
            <person name="Tomlinson C."/>
            <person name="Mitreva M."/>
            <person name="Nelson J."/>
            <person name="Hou S."/>
            <person name="Wollam A."/>
            <person name="Pepin K.H."/>
            <person name="Johnson M."/>
            <person name="Bhonagiri V."/>
            <person name="Nash W.E."/>
            <person name="Warren W."/>
            <person name="Chinwalla A."/>
            <person name="Mardis E.R."/>
            <person name="Wilson R.K."/>
        </authorList>
    </citation>
    <scope>NUCLEOTIDE SEQUENCE [LARGE SCALE GENOMIC DNA]</scope>
    <source>
        <strain evidence="5">ATCC 700122</strain>
    </source>
</reference>
<dbReference type="InterPro" id="IPR000297">
    <property type="entry name" value="PPIase_PpiC"/>
</dbReference>
<evidence type="ECO:0000313" key="6">
    <source>
        <dbReference type="Proteomes" id="UP000006001"/>
    </source>
</evidence>
<dbReference type="STRING" id="649764.HMPREF0762_01187"/>
<feature type="compositionally biased region" description="Low complexity" evidence="2">
    <location>
        <begin position="406"/>
        <end position="424"/>
    </location>
</feature>
<dbReference type="HOGENOM" id="CLU_034646_8_0_11"/>
<dbReference type="eggNOG" id="COG0760">
    <property type="taxonomic scope" value="Bacteria"/>
</dbReference>
<dbReference type="Pfam" id="PF13624">
    <property type="entry name" value="SurA_N_3"/>
    <property type="match status" value="1"/>
</dbReference>
<name>D0WHF2_SLAES</name>
<dbReference type="GO" id="GO:0003755">
    <property type="term" value="F:peptidyl-prolyl cis-trans isomerase activity"/>
    <property type="evidence" value="ECO:0007669"/>
    <property type="project" value="UniProtKB-KW"/>
</dbReference>
<keyword evidence="3" id="KW-0732">Signal</keyword>
<dbReference type="InterPro" id="IPR046357">
    <property type="entry name" value="PPIase_dom_sf"/>
</dbReference>
<feature type="domain" description="PpiC" evidence="4">
    <location>
        <begin position="209"/>
        <end position="302"/>
    </location>
</feature>
<feature type="region of interest" description="Disordered" evidence="2">
    <location>
        <begin position="373"/>
        <end position="424"/>
    </location>
</feature>
<dbReference type="PANTHER" id="PTHR47245">
    <property type="entry name" value="PEPTIDYLPROLYL ISOMERASE"/>
    <property type="match status" value="1"/>
</dbReference>
<dbReference type="InterPro" id="IPR027304">
    <property type="entry name" value="Trigger_fact/SurA_dom_sf"/>
</dbReference>
<evidence type="ECO:0000313" key="5">
    <source>
        <dbReference type="EMBL" id="EEZ61116.1"/>
    </source>
</evidence>